<dbReference type="PIRSF" id="PIRSF006171">
    <property type="entry name" value="RR_citrat_malat"/>
    <property type="match status" value="1"/>
</dbReference>
<evidence type="ECO:0000259" key="11">
    <source>
        <dbReference type="PROSITE" id="PS50110"/>
    </source>
</evidence>
<dbReference type="InterPro" id="IPR011006">
    <property type="entry name" value="CheY-like_superfamily"/>
</dbReference>
<dbReference type="SUPFAM" id="SSF46785">
    <property type="entry name" value="Winged helix' DNA-binding domain"/>
    <property type="match status" value="1"/>
</dbReference>
<reference evidence="12 13" key="1">
    <citation type="submission" date="2019-10" db="EMBL/GenBank/DDBJ databases">
        <title>Nocardia macrotermitis sp. nov. and Nocardia aurantia sp. nov., isolated from the gut of fungus growing-termite Macrotermes natalensis.</title>
        <authorList>
            <person name="Benndorf R."/>
            <person name="Schwitalla J."/>
            <person name="Martin K."/>
            <person name="De Beer W."/>
            <person name="Kaster A.-K."/>
            <person name="Vollmers J."/>
            <person name="Poulsen M."/>
            <person name="Beemelmanns C."/>
        </authorList>
    </citation>
    <scope>NUCLEOTIDE SEQUENCE [LARGE SCALE GENOMIC DNA]</scope>
    <source>
        <strain evidence="12 13">RB56</strain>
    </source>
</reference>
<evidence type="ECO:0000256" key="3">
    <source>
        <dbReference type="ARBA" id="ARBA00022553"/>
    </source>
</evidence>
<dbReference type="RefSeq" id="WP_153343984.1">
    <property type="nucleotide sequence ID" value="NZ_WEGI01000008.1"/>
</dbReference>
<keyword evidence="6 9" id="KW-0238">DNA-binding</keyword>
<dbReference type="InterPro" id="IPR051271">
    <property type="entry name" value="2C-system_Tx_regulators"/>
</dbReference>
<evidence type="ECO:0000256" key="1">
    <source>
        <dbReference type="ARBA" id="ARBA00004496"/>
    </source>
</evidence>
<evidence type="ECO:0000256" key="7">
    <source>
        <dbReference type="ARBA" id="ARBA00023159"/>
    </source>
</evidence>
<gene>
    <name evidence="12" type="primary">citT</name>
    <name evidence="12" type="ORF">NRB56_37710</name>
</gene>
<feature type="domain" description="Response regulatory" evidence="11">
    <location>
        <begin position="19"/>
        <end position="140"/>
    </location>
</feature>
<keyword evidence="7 9" id="KW-0010">Activator</keyword>
<dbReference type="GO" id="GO:0003700">
    <property type="term" value="F:DNA-binding transcription factor activity"/>
    <property type="evidence" value="ECO:0007669"/>
    <property type="project" value="InterPro"/>
</dbReference>
<dbReference type="PROSITE" id="PS50110">
    <property type="entry name" value="RESPONSE_REGULATORY"/>
    <property type="match status" value="1"/>
</dbReference>
<sequence>MSGAEPGGPERGSSEPGLRVLIVEDETRIAAAHASYVDRVAGFRPVAVAHTGREALRAAARAAAAGAPIDLVLMDLGLPDMTGLEVTAALARLRPRPDVIAITSARDLEMVRAAVAHGVALYLLKPFTFAAFREKLDRYLEFRAALPVGEAATTQQDIDRALSALRTTDLRAGAPKGIAPQTLDEIARAVRDSAAGLTAAETGAAVGVSRVTAWRYLERLAADGAVERRTDYGRTGRPQVRYVLRR</sequence>
<evidence type="ECO:0000313" key="13">
    <source>
        <dbReference type="Proteomes" id="UP000431401"/>
    </source>
</evidence>
<keyword evidence="3 10" id="KW-0597">Phosphoprotein</keyword>
<dbReference type="PANTHER" id="PTHR45526:SF1">
    <property type="entry name" value="TRANSCRIPTIONAL REGULATORY PROTEIN DCUR-RELATED"/>
    <property type="match status" value="1"/>
</dbReference>
<dbReference type="Pfam" id="PF00072">
    <property type="entry name" value="Response_reg"/>
    <property type="match status" value="1"/>
</dbReference>
<comment type="caution">
    <text evidence="12">The sequence shown here is derived from an EMBL/GenBank/DDBJ whole genome shotgun (WGS) entry which is preliminary data.</text>
</comment>
<dbReference type="GO" id="GO:0000156">
    <property type="term" value="F:phosphorelay response regulator activity"/>
    <property type="evidence" value="ECO:0007669"/>
    <property type="project" value="TreeGrafter"/>
</dbReference>
<proteinExistence type="predicted"/>
<evidence type="ECO:0000256" key="6">
    <source>
        <dbReference type="ARBA" id="ARBA00023125"/>
    </source>
</evidence>
<keyword evidence="4 9" id="KW-0902">Two-component regulatory system</keyword>
<dbReference type="SMART" id="SM00448">
    <property type="entry name" value="REC"/>
    <property type="match status" value="1"/>
</dbReference>
<evidence type="ECO:0000256" key="9">
    <source>
        <dbReference type="PIRNR" id="PIRNR006171"/>
    </source>
</evidence>
<dbReference type="PANTHER" id="PTHR45526">
    <property type="entry name" value="TRANSCRIPTIONAL REGULATORY PROTEIN DPIA"/>
    <property type="match status" value="1"/>
</dbReference>
<keyword evidence="8 9" id="KW-0804">Transcription</keyword>
<dbReference type="InterPro" id="IPR036390">
    <property type="entry name" value="WH_DNA-bd_sf"/>
</dbReference>
<keyword evidence="13" id="KW-1185">Reference proteome</keyword>
<accession>A0A7K0DRG1</accession>
<dbReference type="EMBL" id="WEGI01000008">
    <property type="protein sequence ID" value="MQY28188.1"/>
    <property type="molecule type" value="Genomic_DNA"/>
</dbReference>
<keyword evidence="2 9" id="KW-0963">Cytoplasm</keyword>
<feature type="modified residue" description="4-aspartylphosphate" evidence="10">
    <location>
        <position position="75"/>
    </location>
</feature>
<evidence type="ECO:0000313" key="12">
    <source>
        <dbReference type="EMBL" id="MQY28188.1"/>
    </source>
</evidence>
<dbReference type="InterPro" id="IPR001789">
    <property type="entry name" value="Sig_transdc_resp-reg_receiver"/>
</dbReference>
<dbReference type="GO" id="GO:0005737">
    <property type="term" value="C:cytoplasm"/>
    <property type="evidence" value="ECO:0007669"/>
    <property type="project" value="UniProtKB-SubCell"/>
</dbReference>
<evidence type="ECO:0000256" key="10">
    <source>
        <dbReference type="PROSITE-ProRule" id="PRU00169"/>
    </source>
</evidence>
<dbReference type="AlphaFoldDB" id="A0A7K0DRG1"/>
<comment type="subcellular location">
    <subcellularLocation>
        <location evidence="1 9">Cytoplasm</location>
    </subcellularLocation>
</comment>
<dbReference type="InterPro" id="IPR024187">
    <property type="entry name" value="Sig_transdc_resp-reg_cit/mal"/>
</dbReference>
<dbReference type="Pfam" id="PF13384">
    <property type="entry name" value="HTH_23"/>
    <property type="match status" value="1"/>
</dbReference>
<evidence type="ECO:0000256" key="2">
    <source>
        <dbReference type="ARBA" id="ARBA00022490"/>
    </source>
</evidence>
<dbReference type="GO" id="GO:0003677">
    <property type="term" value="F:DNA binding"/>
    <property type="evidence" value="ECO:0007669"/>
    <property type="project" value="UniProtKB-KW"/>
</dbReference>
<evidence type="ECO:0000256" key="8">
    <source>
        <dbReference type="ARBA" id="ARBA00023163"/>
    </source>
</evidence>
<name>A0A7K0DRG1_9NOCA</name>
<dbReference type="OrthoDB" id="7187989at2"/>
<protein>
    <recommendedName>
        <fullName evidence="9">Transcriptional regulatory protein</fullName>
    </recommendedName>
</protein>
<dbReference type="Gene3D" id="3.40.50.2300">
    <property type="match status" value="1"/>
</dbReference>
<evidence type="ECO:0000256" key="4">
    <source>
        <dbReference type="ARBA" id="ARBA00023012"/>
    </source>
</evidence>
<keyword evidence="5 9" id="KW-0805">Transcription regulation</keyword>
<organism evidence="12 13">
    <name type="scientific">Nocardia aurantia</name>
    <dbReference type="NCBI Taxonomy" id="2585199"/>
    <lineage>
        <taxon>Bacteria</taxon>
        <taxon>Bacillati</taxon>
        <taxon>Actinomycetota</taxon>
        <taxon>Actinomycetes</taxon>
        <taxon>Mycobacteriales</taxon>
        <taxon>Nocardiaceae</taxon>
        <taxon>Nocardia</taxon>
    </lineage>
</organism>
<dbReference type="Proteomes" id="UP000431401">
    <property type="component" value="Unassembled WGS sequence"/>
</dbReference>
<dbReference type="SUPFAM" id="SSF52172">
    <property type="entry name" value="CheY-like"/>
    <property type="match status" value="1"/>
</dbReference>
<evidence type="ECO:0000256" key="5">
    <source>
        <dbReference type="ARBA" id="ARBA00023015"/>
    </source>
</evidence>